<comment type="caution">
    <text evidence="2">The sequence shown here is derived from an EMBL/GenBank/DDBJ whole genome shotgun (WGS) entry which is preliminary data.</text>
</comment>
<accession>A0A8H4K9J9</accession>
<gene>
    <name evidence="2" type="ORF">FALBO_17139</name>
</gene>
<keyword evidence="3" id="KW-1185">Reference proteome</keyword>
<sequence>MHFTATAIVALALAASARADFWFAKSSGMRPGCGGAYCAGNPVTSDTYVYHSGQEGDICGEARGLGDKAASGTNLCDKLSSLDEDICGRKVVFTACTEVKSDEPFAGKHFADVLDADGNKIGECHGADSETKHEAVTCANWGSEVMNTWVYCRTEGHDHHKC</sequence>
<protein>
    <submittedName>
        <fullName evidence="2">Uncharacterized protein</fullName>
    </submittedName>
</protein>
<evidence type="ECO:0000313" key="3">
    <source>
        <dbReference type="Proteomes" id="UP000554235"/>
    </source>
</evidence>
<evidence type="ECO:0000313" key="2">
    <source>
        <dbReference type="EMBL" id="KAF4445901.1"/>
    </source>
</evidence>
<organism evidence="2 3">
    <name type="scientific">Fusarium albosuccineum</name>
    <dbReference type="NCBI Taxonomy" id="1237068"/>
    <lineage>
        <taxon>Eukaryota</taxon>
        <taxon>Fungi</taxon>
        <taxon>Dikarya</taxon>
        <taxon>Ascomycota</taxon>
        <taxon>Pezizomycotina</taxon>
        <taxon>Sordariomycetes</taxon>
        <taxon>Hypocreomycetidae</taxon>
        <taxon>Hypocreales</taxon>
        <taxon>Nectriaceae</taxon>
        <taxon>Fusarium</taxon>
        <taxon>Fusarium decemcellulare species complex</taxon>
    </lineage>
</organism>
<keyword evidence="1" id="KW-0732">Signal</keyword>
<proteinExistence type="predicted"/>
<dbReference type="OrthoDB" id="10362974at2759"/>
<dbReference type="Proteomes" id="UP000554235">
    <property type="component" value="Unassembled WGS sequence"/>
</dbReference>
<dbReference type="EMBL" id="JAADYS010003590">
    <property type="protein sequence ID" value="KAF4445901.1"/>
    <property type="molecule type" value="Genomic_DNA"/>
</dbReference>
<dbReference type="AlphaFoldDB" id="A0A8H4K9J9"/>
<name>A0A8H4K9J9_9HYPO</name>
<feature type="signal peptide" evidence="1">
    <location>
        <begin position="1"/>
        <end position="19"/>
    </location>
</feature>
<reference evidence="2 3" key="1">
    <citation type="submission" date="2020-01" db="EMBL/GenBank/DDBJ databases">
        <title>Identification and distribution of gene clusters putatively required for synthesis of sphingolipid metabolism inhibitors in phylogenetically diverse species of the filamentous fungus Fusarium.</title>
        <authorList>
            <person name="Kim H.-S."/>
            <person name="Busman M."/>
            <person name="Brown D.W."/>
            <person name="Divon H."/>
            <person name="Uhlig S."/>
            <person name="Proctor R.H."/>
        </authorList>
    </citation>
    <scope>NUCLEOTIDE SEQUENCE [LARGE SCALE GENOMIC DNA]</scope>
    <source>
        <strain evidence="2 3">NRRL 20459</strain>
    </source>
</reference>
<feature type="chain" id="PRO_5034833945" evidence="1">
    <location>
        <begin position="20"/>
        <end position="162"/>
    </location>
</feature>
<evidence type="ECO:0000256" key="1">
    <source>
        <dbReference type="SAM" id="SignalP"/>
    </source>
</evidence>